<dbReference type="InterPro" id="IPR015943">
    <property type="entry name" value="WD40/YVTN_repeat-like_dom_sf"/>
</dbReference>
<evidence type="ECO:0000313" key="5">
    <source>
        <dbReference type="EMBL" id="ETO06378.1"/>
    </source>
</evidence>
<dbReference type="Gene3D" id="2.130.10.10">
    <property type="entry name" value="YVTN repeat-like/Quinoprotein amine dehydrogenase"/>
    <property type="match status" value="1"/>
</dbReference>
<dbReference type="Pfam" id="PF00400">
    <property type="entry name" value="WD40"/>
    <property type="match status" value="1"/>
</dbReference>
<feature type="non-terminal residue" evidence="5">
    <location>
        <position position="153"/>
    </location>
</feature>
<dbReference type="EMBL" id="ASPP01027195">
    <property type="protein sequence ID" value="ETO06378.1"/>
    <property type="molecule type" value="Genomic_DNA"/>
</dbReference>
<comment type="caution">
    <text evidence="5">The sequence shown here is derived from an EMBL/GenBank/DDBJ whole genome shotgun (WGS) entry which is preliminary data.</text>
</comment>
<dbReference type="InterPro" id="IPR036322">
    <property type="entry name" value="WD40_repeat_dom_sf"/>
</dbReference>
<dbReference type="GO" id="GO:1990234">
    <property type="term" value="C:transferase complex"/>
    <property type="evidence" value="ECO:0007669"/>
    <property type="project" value="UniProtKB-ARBA"/>
</dbReference>
<dbReference type="PROSITE" id="PS50294">
    <property type="entry name" value="WD_REPEATS_REGION"/>
    <property type="match status" value="1"/>
</dbReference>
<dbReference type="Proteomes" id="UP000023152">
    <property type="component" value="Unassembled WGS sequence"/>
</dbReference>
<sequence>MDASFSIKVSFKLYCYLLLLSFCFMIETVKRRRDKIIIQHWIRILYIKLGWIKDFDKLVANYVSSFVSTVFMLDTFRSSSKLLNTFTGHNSQVNSIDYSTFDGNQFICSGSCDETVRVWDIDNNEQIRLFNEHSDYVYFVKFSQYHYHNHRQN</sequence>
<keyword evidence="4" id="KW-0812">Transmembrane</keyword>
<accession>X6LWU9</accession>
<dbReference type="OrthoDB" id="63070at2759"/>
<reference evidence="5 6" key="1">
    <citation type="journal article" date="2013" name="Curr. Biol.">
        <title>The Genome of the Foraminiferan Reticulomyxa filosa.</title>
        <authorList>
            <person name="Glockner G."/>
            <person name="Hulsmann N."/>
            <person name="Schleicher M."/>
            <person name="Noegel A.A."/>
            <person name="Eichinger L."/>
            <person name="Gallinger C."/>
            <person name="Pawlowski J."/>
            <person name="Sierra R."/>
            <person name="Euteneuer U."/>
            <person name="Pillet L."/>
            <person name="Moustafa A."/>
            <person name="Platzer M."/>
            <person name="Groth M."/>
            <person name="Szafranski K."/>
            <person name="Schliwa M."/>
        </authorList>
    </citation>
    <scope>NUCLEOTIDE SEQUENCE [LARGE SCALE GENOMIC DNA]</scope>
</reference>
<evidence type="ECO:0000313" key="6">
    <source>
        <dbReference type="Proteomes" id="UP000023152"/>
    </source>
</evidence>
<gene>
    <name evidence="5" type="ORF">RFI_31020</name>
</gene>
<evidence type="ECO:0000256" key="3">
    <source>
        <dbReference type="PROSITE-ProRule" id="PRU00221"/>
    </source>
</evidence>
<evidence type="ECO:0000256" key="4">
    <source>
        <dbReference type="SAM" id="Phobius"/>
    </source>
</evidence>
<protein>
    <submittedName>
        <fullName evidence="5">WD-repeat protein</fullName>
    </submittedName>
</protein>
<dbReference type="PANTHER" id="PTHR22847">
    <property type="entry name" value="WD40 REPEAT PROTEIN"/>
    <property type="match status" value="1"/>
</dbReference>
<keyword evidence="4" id="KW-1133">Transmembrane helix</keyword>
<keyword evidence="1 3" id="KW-0853">WD repeat</keyword>
<proteinExistence type="predicted"/>
<dbReference type="PROSITE" id="PS00678">
    <property type="entry name" value="WD_REPEATS_1"/>
    <property type="match status" value="1"/>
</dbReference>
<dbReference type="AlphaFoldDB" id="X6LWU9"/>
<evidence type="ECO:0000256" key="1">
    <source>
        <dbReference type="ARBA" id="ARBA00022574"/>
    </source>
</evidence>
<dbReference type="PROSITE" id="PS50082">
    <property type="entry name" value="WD_REPEATS_2"/>
    <property type="match status" value="1"/>
</dbReference>
<dbReference type="PANTHER" id="PTHR22847:SF637">
    <property type="entry name" value="WD REPEAT DOMAIN 5B"/>
    <property type="match status" value="1"/>
</dbReference>
<keyword evidence="6" id="KW-1185">Reference proteome</keyword>
<feature type="repeat" description="WD" evidence="3">
    <location>
        <begin position="86"/>
        <end position="129"/>
    </location>
</feature>
<dbReference type="InterPro" id="IPR019775">
    <property type="entry name" value="WD40_repeat_CS"/>
</dbReference>
<dbReference type="SUPFAM" id="SSF50978">
    <property type="entry name" value="WD40 repeat-like"/>
    <property type="match status" value="1"/>
</dbReference>
<dbReference type="InterPro" id="IPR001680">
    <property type="entry name" value="WD40_rpt"/>
</dbReference>
<keyword evidence="4" id="KW-0472">Membrane</keyword>
<evidence type="ECO:0000256" key="2">
    <source>
        <dbReference type="ARBA" id="ARBA00022737"/>
    </source>
</evidence>
<dbReference type="SMART" id="SM00320">
    <property type="entry name" value="WD40"/>
    <property type="match status" value="1"/>
</dbReference>
<feature type="transmembrane region" description="Helical" evidence="4">
    <location>
        <begin position="6"/>
        <end position="26"/>
    </location>
</feature>
<organism evidence="5 6">
    <name type="scientific">Reticulomyxa filosa</name>
    <dbReference type="NCBI Taxonomy" id="46433"/>
    <lineage>
        <taxon>Eukaryota</taxon>
        <taxon>Sar</taxon>
        <taxon>Rhizaria</taxon>
        <taxon>Retaria</taxon>
        <taxon>Foraminifera</taxon>
        <taxon>Monothalamids</taxon>
        <taxon>Reticulomyxidae</taxon>
        <taxon>Reticulomyxa</taxon>
    </lineage>
</organism>
<name>X6LWU9_RETFI</name>
<keyword evidence="2" id="KW-0677">Repeat</keyword>